<feature type="compositionally biased region" description="Low complexity" evidence="1">
    <location>
        <begin position="22"/>
        <end position="35"/>
    </location>
</feature>
<gene>
    <name evidence="2" type="ORF">J2X20_003587</name>
</gene>
<evidence type="ECO:0008006" key="4">
    <source>
        <dbReference type="Google" id="ProtNLM"/>
    </source>
</evidence>
<evidence type="ECO:0000256" key="1">
    <source>
        <dbReference type="SAM" id="MobiDB-lite"/>
    </source>
</evidence>
<dbReference type="EMBL" id="JAVDXU010000002">
    <property type="protein sequence ID" value="MDR7270929.1"/>
    <property type="molecule type" value="Genomic_DNA"/>
</dbReference>
<dbReference type="RefSeq" id="WP_310267307.1">
    <property type="nucleotide sequence ID" value="NZ_JAVDXU010000002.1"/>
</dbReference>
<keyword evidence="3" id="KW-1185">Reference proteome</keyword>
<comment type="caution">
    <text evidence="2">The sequence shown here is derived from an EMBL/GenBank/DDBJ whole genome shotgun (WGS) entry which is preliminary data.</text>
</comment>
<feature type="region of interest" description="Disordered" evidence="1">
    <location>
        <begin position="69"/>
        <end position="90"/>
    </location>
</feature>
<reference evidence="2 3" key="1">
    <citation type="submission" date="2023-07" db="EMBL/GenBank/DDBJ databases">
        <title>Sorghum-associated microbial communities from plants grown in Nebraska, USA.</title>
        <authorList>
            <person name="Schachtman D."/>
        </authorList>
    </citation>
    <scope>NUCLEOTIDE SEQUENCE [LARGE SCALE GENOMIC DNA]</scope>
    <source>
        <strain evidence="2 3">BE314</strain>
    </source>
</reference>
<organism evidence="2 3">
    <name type="scientific">Roseateles saccharophilus</name>
    <name type="common">Pseudomonas saccharophila</name>
    <dbReference type="NCBI Taxonomy" id="304"/>
    <lineage>
        <taxon>Bacteria</taxon>
        <taxon>Pseudomonadati</taxon>
        <taxon>Pseudomonadota</taxon>
        <taxon>Betaproteobacteria</taxon>
        <taxon>Burkholderiales</taxon>
        <taxon>Sphaerotilaceae</taxon>
        <taxon>Roseateles</taxon>
    </lineage>
</organism>
<evidence type="ECO:0000313" key="2">
    <source>
        <dbReference type="EMBL" id="MDR7270929.1"/>
    </source>
</evidence>
<name>A0ABU1YPZ3_ROSSA</name>
<feature type="region of interest" description="Disordered" evidence="1">
    <location>
        <begin position="22"/>
        <end position="44"/>
    </location>
</feature>
<proteinExistence type="predicted"/>
<feature type="compositionally biased region" description="Low complexity" evidence="1">
    <location>
        <begin position="71"/>
        <end position="84"/>
    </location>
</feature>
<accession>A0ABU1YPZ3</accession>
<dbReference type="Proteomes" id="UP001180453">
    <property type="component" value="Unassembled WGS sequence"/>
</dbReference>
<protein>
    <recommendedName>
        <fullName evidence="4">Flagellar hook-length control protein-like C-terminal domain-containing protein</fullName>
    </recommendedName>
</protein>
<evidence type="ECO:0000313" key="3">
    <source>
        <dbReference type="Proteomes" id="UP001180453"/>
    </source>
</evidence>
<sequence length="195" mass="21078">MKLPPLLLPLVATLPRGRWPLAASQATPQAAAPAASHRDAGEPDWRNAYQRLREQDPTETATPLLMPLFQTTPPTETAPETAPAGGVAPTSTATRIEAARQLAEPQAALAAARVWQVELPAMSGPAWQLHVEQAQPLAPLNLELRVPPVAQSQARQQLGDLDKRLRDAGHEVLRLRLRDAARAGKRSLPVDEVQP</sequence>